<keyword evidence="2" id="KW-0238">DNA-binding</keyword>
<organism evidence="5 6">
    <name type="scientific">Candidatus Collierbacteria bacterium GW2011_GWC2_43_12</name>
    <dbReference type="NCBI Taxonomy" id="1618390"/>
    <lineage>
        <taxon>Bacteria</taxon>
        <taxon>Candidatus Collieribacteriota</taxon>
    </lineage>
</organism>
<proteinExistence type="predicted"/>
<evidence type="ECO:0000313" key="5">
    <source>
        <dbReference type="EMBL" id="KKS91583.1"/>
    </source>
</evidence>
<evidence type="ECO:0000256" key="1">
    <source>
        <dbReference type="ARBA" id="ARBA00023015"/>
    </source>
</evidence>
<dbReference type="NCBIfam" id="NF033788">
    <property type="entry name" value="HTH_metalloreg"/>
    <property type="match status" value="1"/>
</dbReference>
<dbReference type="InterPro" id="IPR036390">
    <property type="entry name" value="WH_DNA-bd_sf"/>
</dbReference>
<evidence type="ECO:0000313" key="6">
    <source>
        <dbReference type="Proteomes" id="UP000033980"/>
    </source>
</evidence>
<dbReference type="Gene3D" id="1.10.10.10">
    <property type="entry name" value="Winged helix-like DNA-binding domain superfamily/Winged helix DNA-binding domain"/>
    <property type="match status" value="1"/>
</dbReference>
<dbReference type="PROSITE" id="PS50987">
    <property type="entry name" value="HTH_ARSR_2"/>
    <property type="match status" value="1"/>
</dbReference>
<dbReference type="InterPro" id="IPR011017">
    <property type="entry name" value="TRASH_dom"/>
</dbReference>
<dbReference type="PANTHER" id="PTHR43132:SF2">
    <property type="entry name" value="ARSENICAL RESISTANCE OPERON REPRESSOR ARSR-RELATED"/>
    <property type="match status" value="1"/>
</dbReference>
<evidence type="ECO:0000259" key="4">
    <source>
        <dbReference type="PROSITE" id="PS50987"/>
    </source>
</evidence>
<evidence type="ECO:0000256" key="2">
    <source>
        <dbReference type="ARBA" id="ARBA00023125"/>
    </source>
</evidence>
<feature type="domain" description="HTH arsR-type" evidence="4">
    <location>
        <begin position="67"/>
        <end position="164"/>
    </location>
</feature>
<dbReference type="EMBL" id="LCFK01000066">
    <property type="protein sequence ID" value="KKS91583.1"/>
    <property type="molecule type" value="Genomic_DNA"/>
</dbReference>
<dbReference type="SMART" id="SM00418">
    <property type="entry name" value="HTH_ARSR"/>
    <property type="match status" value="1"/>
</dbReference>
<accession>A0A0G1FXT6</accession>
<dbReference type="InterPro" id="IPR001845">
    <property type="entry name" value="HTH_ArsR_DNA-bd_dom"/>
</dbReference>
<sequence length="224" mass="25689">MESFSFYTPLLSILNEYIFEISNMSFENQWCRSASQQPHGGGNPVLQGGPSTVLARSEPRFLKSINMYQQIFELHSDILKALSHPKRLEIVHLLRNHSLTVTEIQEMLDLPQANLSQHLQILRENKIVSPTKLGKQIYYHVTHSNFIKACDLIREILFERHQQDPKFNQDLRSNISDLLPIGIDPVCGMRLTKRSAAFAHETDGVTHYFCASGCLEKFKSQNVH</sequence>
<dbReference type="SUPFAM" id="SSF46785">
    <property type="entry name" value="Winged helix' DNA-binding domain"/>
    <property type="match status" value="1"/>
</dbReference>
<dbReference type="GO" id="GO:0003677">
    <property type="term" value="F:DNA binding"/>
    <property type="evidence" value="ECO:0007669"/>
    <property type="project" value="UniProtKB-KW"/>
</dbReference>
<dbReference type="SMART" id="SM00746">
    <property type="entry name" value="TRASH"/>
    <property type="match status" value="1"/>
</dbReference>
<gene>
    <name evidence="5" type="ORF">UV68_C0066G0008</name>
</gene>
<reference evidence="5 6" key="1">
    <citation type="journal article" date="2015" name="Nature">
        <title>rRNA introns, odd ribosomes, and small enigmatic genomes across a large radiation of phyla.</title>
        <authorList>
            <person name="Brown C.T."/>
            <person name="Hug L.A."/>
            <person name="Thomas B.C."/>
            <person name="Sharon I."/>
            <person name="Castelle C.J."/>
            <person name="Singh A."/>
            <person name="Wilkins M.J."/>
            <person name="Williams K.H."/>
            <person name="Banfield J.F."/>
        </authorList>
    </citation>
    <scope>NUCLEOTIDE SEQUENCE [LARGE SCALE GENOMIC DNA]</scope>
</reference>
<evidence type="ECO:0000256" key="3">
    <source>
        <dbReference type="ARBA" id="ARBA00023163"/>
    </source>
</evidence>
<comment type="caution">
    <text evidence="5">The sequence shown here is derived from an EMBL/GenBank/DDBJ whole genome shotgun (WGS) entry which is preliminary data.</text>
</comment>
<dbReference type="InterPro" id="IPR036388">
    <property type="entry name" value="WH-like_DNA-bd_sf"/>
</dbReference>
<dbReference type="PRINTS" id="PR00778">
    <property type="entry name" value="HTHARSR"/>
</dbReference>
<dbReference type="CDD" id="cd00090">
    <property type="entry name" value="HTH_ARSR"/>
    <property type="match status" value="1"/>
</dbReference>
<dbReference type="InterPro" id="IPR011991">
    <property type="entry name" value="ArsR-like_HTH"/>
</dbReference>
<dbReference type="Proteomes" id="UP000033980">
    <property type="component" value="Unassembled WGS sequence"/>
</dbReference>
<dbReference type="GO" id="GO:0003700">
    <property type="term" value="F:DNA-binding transcription factor activity"/>
    <property type="evidence" value="ECO:0007669"/>
    <property type="project" value="InterPro"/>
</dbReference>
<keyword evidence="1" id="KW-0805">Transcription regulation</keyword>
<protein>
    <recommendedName>
        <fullName evidence="4">HTH arsR-type domain-containing protein</fullName>
    </recommendedName>
</protein>
<dbReference type="InterPro" id="IPR007029">
    <property type="entry name" value="YHS_dom"/>
</dbReference>
<dbReference type="Pfam" id="PF04945">
    <property type="entry name" value="YHS"/>
    <property type="match status" value="1"/>
</dbReference>
<dbReference type="Pfam" id="PF01022">
    <property type="entry name" value="HTH_5"/>
    <property type="match status" value="1"/>
</dbReference>
<dbReference type="AlphaFoldDB" id="A0A0G1FXT6"/>
<keyword evidence="3" id="KW-0804">Transcription</keyword>
<dbReference type="PANTHER" id="PTHR43132">
    <property type="entry name" value="ARSENICAL RESISTANCE OPERON REPRESSOR ARSR-RELATED"/>
    <property type="match status" value="1"/>
</dbReference>
<name>A0A0G1FXT6_9BACT</name>
<dbReference type="InterPro" id="IPR051011">
    <property type="entry name" value="Metal_resp_trans_reg"/>
</dbReference>